<dbReference type="Gene3D" id="2.30.30.40">
    <property type="entry name" value="SH3 Domains"/>
    <property type="match status" value="1"/>
</dbReference>
<dbReference type="GO" id="GO:0007165">
    <property type="term" value="P:signal transduction"/>
    <property type="evidence" value="ECO:0007669"/>
    <property type="project" value="InterPro"/>
</dbReference>
<evidence type="ECO:0000313" key="3">
    <source>
        <dbReference type="Proteomes" id="UP000006546"/>
    </source>
</evidence>
<dbReference type="InterPro" id="IPR002545">
    <property type="entry name" value="CheW-lke_dom"/>
</dbReference>
<dbReference type="EMBL" id="CP002696">
    <property type="protein sequence ID" value="AEE15554.1"/>
    <property type="molecule type" value="Genomic_DNA"/>
</dbReference>
<dbReference type="PANTHER" id="PTHR22617">
    <property type="entry name" value="CHEMOTAXIS SENSOR HISTIDINE KINASE-RELATED"/>
    <property type="match status" value="1"/>
</dbReference>
<dbReference type="Proteomes" id="UP000006546">
    <property type="component" value="Chromosome"/>
</dbReference>
<gene>
    <name evidence="2" type="ordered locus">Trebr_0100</name>
</gene>
<dbReference type="AlphaFoldDB" id="F4LKU3"/>
<accession>F4LKU3</accession>
<dbReference type="STRING" id="906968.Trebr_0100"/>
<proteinExistence type="predicted"/>
<sequence>MNRQFLSFSLQDTLYAVEVSQVQEVLEYAQPVRLPCTANYVEGLINSRGEGISVINLRTKFDLEQTEHDKNTRIIVLEVSHSGGAAERVTTFGAIADSVEEVIELDDKSIEPAPKFGNSIAGEFIRGIGKKDDRFIVILDVDKIFSEEEAASLHVS</sequence>
<organism evidence="2 3">
    <name type="scientific">Treponema brennaborense (strain DSM 12168 / CIP 105900 / DD5/3)</name>
    <dbReference type="NCBI Taxonomy" id="906968"/>
    <lineage>
        <taxon>Bacteria</taxon>
        <taxon>Pseudomonadati</taxon>
        <taxon>Spirochaetota</taxon>
        <taxon>Spirochaetia</taxon>
        <taxon>Spirochaetales</taxon>
        <taxon>Treponemataceae</taxon>
        <taxon>Treponema</taxon>
    </lineage>
</organism>
<dbReference type="GO" id="GO:0005829">
    <property type="term" value="C:cytosol"/>
    <property type="evidence" value="ECO:0007669"/>
    <property type="project" value="TreeGrafter"/>
</dbReference>
<dbReference type="RefSeq" id="WP_013757274.1">
    <property type="nucleotide sequence ID" value="NC_015500.1"/>
</dbReference>
<reference evidence="3" key="1">
    <citation type="submission" date="2011-04" db="EMBL/GenBank/DDBJ databases">
        <title>The complete genome of Treponema brennaborense DSM 12168.</title>
        <authorList>
            <person name="Lucas S."/>
            <person name="Han J."/>
            <person name="Lapidus A."/>
            <person name="Bruce D."/>
            <person name="Goodwin L."/>
            <person name="Pitluck S."/>
            <person name="Peters L."/>
            <person name="Kyrpides N."/>
            <person name="Mavromatis K."/>
            <person name="Ivanova N."/>
            <person name="Mikhailova N."/>
            <person name="Pagani I."/>
            <person name="Teshima H."/>
            <person name="Detter J.C."/>
            <person name="Tapia R."/>
            <person name="Han C."/>
            <person name="Land M."/>
            <person name="Hauser L."/>
            <person name="Markowitz V."/>
            <person name="Cheng J.-F."/>
            <person name="Hugenholtz P."/>
            <person name="Woyke T."/>
            <person name="Wu D."/>
            <person name="Gronow S."/>
            <person name="Wellnitz S."/>
            <person name="Brambilla E."/>
            <person name="Klenk H.-P."/>
            <person name="Eisen J.A."/>
        </authorList>
    </citation>
    <scope>NUCLEOTIDE SEQUENCE [LARGE SCALE GENOMIC DNA]</scope>
    <source>
        <strain evidence="3">DSM 12168 / CIP 105900 / DD5/3</strain>
    </source>
</reference>
<name>F4LKU3_TREBD</name>
<dbReference type="InterPro" id="IPR039315">
    <property type="entry name" value="CheW"/>
</dbReference>
<feature type="domain" description="CheW-like" evidence="1">
    <location>
        <begin position="2"/>
        <end position="150"/>
    </location>
</feature>
<protein>
    <submittedName>
        <fullName evidence="2">CheW protein</fullName>
    </submittedName>
</protein>
<dbReference type="SUPFAM" id="SSF50341">
    <property type="entry name" value="CheW-like"/>
    <property type="match status" value="1"/>
</dbReference>
<dbReference type="KEGG" id="tbe:Trebr_0100"/>
<dbReference type="CDD" id="cd00732">
    <property type="entry name" value="CheW"/>
    <property type="match status" value="1"/>
</dbReference>
<evidence type="ECO:0000259" key="1">
    <source>
        <dbReference type="PROSITE" id="PS50851"/>
    </source>
</evidence>
<dbReference type="HOGENOM" id="CLU_048995_1_1_12"/>
<keyword evidence="3" id="KW-1185">Reference proteome</keyword>
<dbReference type="OrthoDB" id="9794382at2"/>
<dbReference type="PANTHER" id="PTHR22617:SF41">
    <property type="entry name" value="CHEMOTAXIS SIGNAL TRANSDUCTION SYSTEM ADAPTOR PROTEIN CHEW"/>
    <property type="match status" value="1"/>
</dbReference>
<dbReference type="GO" id="GO:0006935">
    <property type="term" value="P:chemotaxis"/>
    <property type="evidence" value="ECO:0007669"/>
    <property type="project" value="InterPro"/>
</dbReference>
<dbReference type="InterPro" id="IPR036061">
    <property type="entry name" value="CheW-like_dom_sf"/>
</dbReference>
<dbReference type="eggNOG" id="COG0835">
    <property type="taxonomic scope" value="Bacteria"/>
</dbReference>
<evidence type="ECO:0000313" key="2">
    <source>
        <dbReference type="EMBL" id="AEE15554.1"/>
    </source>
</evidence>
<dbReference type="PROSITE" id="PS50851">
    <property type="entry name" value="CHEW"/>
    <property type="match status" value="1"/>
</dbReference>
<dbReference type="Pfam" id="PF01584">
    <property type="entry name" value="CheW"/>
    <property type="match status" value="1"/>
</dbReference>
<dbReference type="SMART" id="SM00260">
    <property type="entry name" value="CheW"/>
    <property type="match status" value="1"/>
</dbReference>
<dbReference type="Gene3D" id="2.40.50.180">
    <property type="entry name" value="CheA-289, Domain 4"/>
    <property type="match status" value="1"/>
</dbReference>